<proteinExistence type="inferred from homology"/>
<feature type="compositionally biased region" description="Basic residues" evidence="7">
    <location>
        <begin position="288"/>
        <end position="298"/>
    </location>
</feature>
<evidence type="ECO:0000256" key="7">
    <source>
        <dbReference type="SAM" id="MobiDB-lite"/>
    </source>
</evidence>
<organism evidence="10 11">
    <name type="scientific">Pyricularia grisea</name>
    <name type="common">Crabgrass-specific blast fungus</name>
    <name type="synonym">Magnaporthe grisea</name>
    <dbReference type="NCBI Taxonomy" id="148305"/>
    <lineage>
        <taxon>Eukaryota</taxon>
        <taxon>Fungi</taxon>
        <taxon>Dikarya</taxon>
        <taxon>Ascomycota</taxon>
        <taxon>Pezizomycotina</taxon>
        <taxon>Sordariomycetes</taxon>
        <taxon>Sordariomycetidae</taxon>
        <taxon>Magnaporthales</taxon>
        <taxon>Pyriculariaceae</taxon>
        <taxon>Pyricularia</taxon>
    </lineage>
</organism>
<feature type="compositionally biased region" description="Acidic residues" evidence="7">
    <location>
        <begin position="219"/>
        <end position="235"/>
    </location>
</feature>
<evidence type="ECO:0000313" key="10">
    <source>
        <dbReference type="Proteomes" id="UP000515153"/>
    </source>
</evidence>
<evidence type="ECO:0000256" key="5">
    <source>
        <dbReference type="ARBA" id="ARBA00057947"/>
    </source>
</evidence>
<dbReference type="InterPro" id="IPR028929">
    <property type="entry name" value="Mif2_N"/>
</dbReference>
<evidence type="ECO:0000259" key="9">
    <source>
        <dbReference type="Pfam" id="PF15624"/>
    </source>
</evidence>
<keyword evidence="10" id="KW-1185">Reference proteome</keyword>
<dbReference type="CDD" id="cd06993">
    <property type="entry name" value="cupin_CENP-C_C"/>
    <property type="match status" value="1"/>
</dbReference>
<dbReference type="GO" id="GO:0005634">
    <property type="term" value="C:nucleus"/>
    <property type="evidence" value="ECO:0007669"/>
    <property type="project" value="UniProtKB-SubCell"/>
</dbReference>
<feature type="compositionally biased region" description="Polar residues" evidence="7">
    <location>
        <begin position="115"/>
        <end position="131"/>
    </location>
</feature>
<sequence length="677" mass="73095">MAPQGRKSLAAPRSTQEKIFELGKQGRKTGVTLPESGVRDENGIESFKGIFDSPGKGSVAADSDEDESSEEEDDDEAEASMDMDIAETPGPEPLSLLAKHSQSLRRPTAKAISPALTSLQSPPVRAGQNSPLRRAPPAAPVNGHKSATMRLNFDARQHGLPKPSAFGGKAMQNGAESEEEEEEYEEEDDQDVAGGEEDREMSQEEIEEFIEESMQMLDAGDDDGDVEESEPEPEPEPAPRPAPVAKQANLPKKRGRPAKSADSTLELPEQVQNEDNSRATADSSPPVAKKRGRPAKGGKAKESPVAGSSSGNSAKKRGRGVRTSNTDSIPEEAEPEPENAPASKRQRVAAAPAAAKGKPGRKPAVSRAAPQAGSSTAAAKPAGKRGRPANRPSGDGDGGAADESIVIMPRPPLPKRGGLVISRPEESDGVIRTRSGRNSYRPLQHWRNERVEFEQVPLDARLGTSKNRDLLMPSIKEIVRVEEEEPQTTRKYGSRRGAKKGGRGRRRTADSEDEDDEPSPWEQDPGELIVPVQQWQPEHEFDPPGPDDELPEGEDVVAVSGPAIRTREILGSSFRFTKTLSLPFFGTGVVDLPPGAEKKAKNSRKMHMTFIVHTGRVTVTVNNTAFSIGKGGMWFVPRGNYYSIANEGTKLSRIFFAQACEYKRPDEDEEGAVAEDS</sequence>
<comment type="subcellular location">
    <subcellularLocation>
        <location evidence="1">Nucleus</location>
    </subcellularLocation>
</comment>
<reference evidence="11" key="2">
    <citation type="submission" date="2019-10" db="EMBL/GenBank/DDBJ databases">
        <authorList>
            <consortium name="NCBI Genome Project"/>
        </authorList>
    </citation>
    <scope>NUCLEOTIDE SEQUENCE</scope>
    <source>
        <strain evidence="11">NI907</strain>
    </source>
</reference>
<dbReference type="InterPro" id="IPR014710">
    <property type="entry name" value="RmlC-like_jellyroll"/>
</dbReference>
<dbReference type="GO" id="GO:0051315">
    <property type="term" value="P:attachment of mitotic spindle microtubules to kinetochore"/>
    <property type="evidence" value="ECO:0007669"/>
    <property type="project" value="TreeGrafter"/>
</dbReference>
<feature type="region of interest" description="Disordered" evidence="7">
    <location>
        <begin position="460"/>
        <end position="527"/>
    </location>
</feature>
<dbReference type="SUPFAM" id="SSF51182">
    <property type="entry name" value="RmlC-like cupins"/>
    <property type="match status" value="1"/>
</dbReference>
<dbReference type="Gene3D" id="2.60.120.10">
    <property type="entry name" value="Jelly Rolls"/>
    <property type="match status" value="1"/>
</dbReference>
<evidence type="ECO:0000256" key="3">
    <source>
        <dbReference type="ARBA" id="ARBA00023125"/>
    </source>
</evidence>
<dbReference type="RefSeq" id="XP_030982168.1">
    <property type="nucleotide sequence ID" value="XM_031126075.1"/>
</dbReference>
<feature type="compositionally biased region" description="Low complexity" evidence="7">
    <location>
        <begin position="348"/>
        <end position="379"/>
    </location>
</feature>
<comment type="similarity">
    <text evidence="2">Belongs to the CENP-C/MIF2 family.</text>
</comment>
<feature type="domain" description="Mif2 N-terminal" evidence="9">
    <location>
        <begin position="19"/>
        <end position="153"/>
    </location>
</feature>
<dbReference type="PANTHER" id="PTHR16684:SF11">
    <property type="entry name" value="CENTROMERE PROTEIN C"/>
    <property type="match status" value="1"/>
</dbReference>
<feature type="compositionally biased region" description="Acidic residues" evidence="7">
    <location>
        <begin position="176"/>
        <end position="211"/>
    </location>
</feature>
<comment type="function">
    <text evidence="5">Component of the kinetochore, a multiprotein complex that assembles on centromeric DNA and attaches chromosomes to spindle microtubules, mediating chromosome segregation and sister chromatid segregation during meiosis and mitosis. Component of the inner kinetochore constitutive centromere-associated network (CCAN), which serves as a structural platform for outer kinetochore assembly.</text>
</comment>
<evidence type="ECO:0000256" key="1">
    <source>
        <dbReference type="ARBA" id="ARBA00004123"/>
    </source>
</evidence>
<dbReference type="InterPro" id="IPR025974">
    <property type="entry name" value="Mif2/CENP-C_cupin"/>
</dbReference>
<evidence type="ECO:0000256" key="4">
    <source>
        <dbReference type="ARBA" id="ARBA00023242"/>
    </source>
</evidence>
<dbReference type="GO" id="GO:0019237">
    <property type="term" value="F:centromeric DNA binding"/>
    <property type="evidence" value="ECO:0007669"/>
    <property type="project" value="InterPro"/>
</dbReference>
<dbReference type="OrthoDB" id="1939643at2759"/>
<keyword evidence="3" id="KW-0238">DNA-binding</keyword>
<feature type="compositionally biased region" description="Basic residues" evidence="7">
    <location>
        <begin position="492"/>
        <end position="506"/>
    </location>
</feature>
<dbReference type="Proteomes" id="UP000515153">
    <property type="component" value="Chromosome I"/>
</dbReference>
<gene>
    <name evidence="11" type="ORF">PgNI_06046</name>
</gene>
<dbReference type="GO" id="GO:0051382">
    <property type="term" value="P:kinetochore assembly"/>
    <property type="evidence" value="ECO:0007669"/>
    <property type="project" value="InterPro"/>
</dbReference>
<dbReference type="Pfam" id="PF11699">
    <property type="entry name" value="CENP-C_C"/>
    <property type="match status" value="1"/>
</dbReference>
<name>A0A6P8B4T6_PYRGI</name>
<feature type="compositionally biased region" description="Acidic residues" evidence="7">
    <location>
        <begin position="62"/>
        <end position="85"/>
    </location>
</feature>
<feature type="compositionally biased region" description="Polar residues" evidence="7">
    <location>
        <begin position="270"/>
        <end position="283"/>
    </location>
</feature>
<dbReference type="InterPro" id="IPR017956">
    <property type="entry name" value="AT_hook_DNA-bd_motif"/>
</dbReference>
<reference evidence="10 11" key="1">
    <citation type="journal article" date="2019" name="Mol. Biol. Evol.">
        <title>Blast fungal genomes show frequent chromosomal changes, gene gains and losses, and effector gene turnover.</title>
        <authorList>
            <person name="Gomez Luciano L.B."/>
            <person name="Jason Tsai I."/>
            <person name="Chuma I."/>
            <person name="Tosa Y."/>
            <person name="Chen Y.H."/>
            <person name="Li J.Y."/>
            <person name="Li M.Y."/>
            <person name="Jade Lu M.Y."/>
            <person name="Nakayashiki H."/>
            <person name="Li W.H."/>
        </authorList>
    </citation>
    <scope>NUCLEOTIDE SEQUENCE [LARGE SCALE GENOMIC DNA]</scope>
    <source>
        <strain evidence="10 11">NI907</strain>
    </source>
</reference>
<evidence type="ECO:0000256" key="2">
    <source>
        <dbReference type="ARBA" id="ARBA00010291"/>
    </source>
</evidence>
<dbReference type="GO" id="GO:0051455">
    <property type="term" value="P:spindle attachment to meiosis I kinetochore"/>
    <property type="evidence" value="ECO:0007669"/>
    <property type="project" value="TreeGrafter"/>
</dbReference>
<feature type="region of interest" description="Disordered" evidence="7">
    <location>
        <begin position="1"/>
        <end position="445"/>
    </location>
</feature>
<protein>
    <recommendedName>
        <fullName evidence="6">CENP-C homolog</fullName>
    </recommendedName>
</protein>
<dbReference type="GeneID" id="41960984"/>
<dbReference type="AlphaFoldDB" id="A0A6P8B4T6"/>
<dbReference type="KEGG" id="pgri:PgNI_06046"/>
<evidence type="ECO:0000256" key="6">
    <source>
        <dbReference type="ARBA" id="ARBA00075033"/>
    </source>
</evidence>
<evidence type="ECO:0000313" key="11">
    <source>
        <dbReference type="RefSeq" id="XP_030982168.1"/>
    </source>
</evidence>
<feature type="domain" description="Mif2/CENP-C cupin" evidence="8">
    <location>
        <begin position="574"/>
        <end position="658"/>
    </location>
</feature>
<dbReference type="Pfam" id="PF15624">
    <property type="entry name" value="Mif2_N"/>
    <property type="match status" value="1"/>
</dbReference>
<accession>A0A6P8B4T6</accession>
<keyword evidence="4" id="KW-0539">Nucleus</keyword>
<dbReference type="SMART" id="SM00384">
    <property type="entry name" value="AT_hook"/>
    <property type="match status" value="4"/>
</dbReference>
<dbReference type="InterPro" id="IPR028386">
    <property type="entry name" value="CENP-C/Mif2/cnp3"/>
</dbReference>
<reference evidence="11" key="3">
    <citation type="submission" date="2025-08" db="UniProtKB">
        <authorList>
            <consortium name="RefSeq"/>
        </authorList>
    </citation>
    <scope>IDENTIFICATION</scope>
    <source>
        <strain evidence="11">NI907</strain>
    </source>
</reference>
<evidence type="ECO:0000259" key="8">
    <source>
        <dbReference type="Pfam" id="PF11699"/>
    </source>
</evidence>
<dbReference type="GO" id="GO:0000776">
    <property type="term" value="C:kinetochore"/>
    <property type="evidence" value="ECO:0007669"/>
    <property type="project" value="InterPro"/>
</dbReference>
<dbReference type="PANTHER" id="PTHR16684">
    <property type="entry name" value="CENTROMERE PROTEIN C"/>
    <property type="match status" value="1"/>
</dbReference>
<dbReference type="InterPro" id="IPR011051">
    <property type="entry name" value="RmlC_Cupin_sf"/>
</dbReference>
<dbReference type="FunFam" id="2.60.120.10:FF:000033">
    <property type="entry name" value="Centromere protein C 1"/>
    <property type="match status" value="1"/>
</dbReference>